<keyword evidence="2" id="KW-1133">Transmembrane helix</keyword>
<keyword evidence="5" id="KW-1185">Reference proteome</keyword>
<feature type="compositionally biased region" description="Polar residues" evidence="1">
    <location>
        <begin position="57"/>
        <end position="66"/>
    </location>
</feature>
<accession>A0ABW4MT89</accession>
<feature type="region of interest" description="Disordered" evidence="1">
    <location>
        <begin position="57"/>
        <end position="128"/>
    </location>
</feature>
<evidence type="ECO:0000256" key="2">
    <source>
        <dbReference type="SAM" id="Phobius"/>
    </source>
</evidence>
<sequence>MGYELDKMNEGPRSGRRAKRKKVNRILNILIVLVVVLIVFFGGKLIFGDKNVDDSVASKQTNQPANDNGKAASDPSDNKENEAEETSGKTNEQTKEDTKKETPEGNEEEKVTESDETEVITEGDPESNIVKTIVNQAWKPIGTEQAEPHTTNFETDSVDRNEMEMATSYATGFDRSDMVVWWLGRNGGNSITATVSSKTTKQVLKVYLDWVPNEGWKPTKIEELKENDSETYKNYKTSEPDEDENEPDEDED</sequence>
<reference evidence="5" key="1">
    <citation type="journal article" date="2019" name="Int. J. Syst. Evol. Microbiol.">
        <title>The Global Catalogue of Microorganisms (GCM) 10K type strain sequencing project: providing services to taxonomists for standard genome sequencing and annotation.</title>
        <authorList>
            <consortium name="The Broad Institute Genomics Platform"/>
            <consortium name="The Broad Institute Genome Sequencing Center for Infectious Disease"/>
            <person name="Wu L."/>
            <person name="Ma J."/>
        </authorList>
    </citation>
    <scope>NUCLEOTIDE SEQUENCE [LARGE SCALE GENOMIC DNA]</scope>
    <source>
        <strain evidence="5">CCUG 15531</strain>
    </source>
</reference>
<dbReference type="RefSeq" id="WP_304217400.1">
    <property type="nucleotide sequence ID" value="NZ_JBHUEK010000031.1"/>
</dbReference>
<evidence type="ECO:0000313" key="4">
    <source>
        <dbReference type="EMBL" id="MFD1781199.1"/>
    </source>
</evidence>
<feature type="domain" description="DUF1510" evidence="3">
    <location>
        <begin position="133"/>
        <end position="224"/>
    </location>
</feature>
<feature type="compositionally biased region" description="Basic and acidic residues" evidence="1">
    <location>
        <begin position="92"/>
        <end position="113"/>
    </location>
</feature>
<dbReference type="EMBL" id="JBHUEK010000031">
    <property type="protein sequence ID" value="MFD1781199.1"/>
    <property type="molecule type" value="Genomic_DNA"/>
</dbReference>
<dbReference type="Proteomes" id="UP001597227">
    <property type="component" value="Unassembled WGS sequence"/>
</dbReference>
<organism evidence="4 5">
    <name type="scientific">Fredinandcohnia salidurans</name>
    <dbReference type="NCBI Taxonomy" id="2595041"/>
    <lineage>
        <taxon>Bacteria</taxon>
        <taxon>Bacillati</taxon>
        <taxon>Bacillota</taxon>
        <taxon>Bacilli</taxon>
        <taxon>Bacillales</taxon>
        <taxon>Bacillaceae</taxon>
        <taxon>Fredinandcohnia</taxon>
    </lineage>
</organism>
<keyword evidence="2" id="KW-0472">Membrane</keyword>
<protein>
    <submittedName>
        <fullName evidence="4">YrrS family protein</fullName>
    </submittedName>
</protein>
<feature type="compositionally biased region" description="Basic and acidic residues" evidence="1">
    <location>
        <begin position="221"/>
        <end position="239"/>
    </location>
</feature>
<evidence type="ECO:0000313" key="5">
    <source>
        <dbReference type="Proteomes" id="UP001597227"/>
    </source>
</evidence>
<dbReference type="Pfam" id="PF07423">
    <property type="entry name" value="DUF1510"/>
    <property type="match status" value="1"/>
</dbReference>
<feature type="compositionally biased region" description="Acidic residues" evidence="1">
    <location>
        <begin position="240"/>
        <end position="252"/>
    </location>
</feature>
<dbReference type="InterPro" id="IPR009988">
    <property type="entry name" value="DUF1510"/>
</dbReference>
<proteinExistence type="predicted"/>
<feature type="region of interest" description="Disordered" evidence="1">
    <location>
        <begin position="221"/>
        <end position="252"/>
    </location>
</feature>
<feature type="transmembrane region" description="Helical" evidence="2">
    <location>
        <begin position="26"/>
        <end position="47"/>
    </location>
</feature>
<comment type="caution">
    <text evidence="4">The sequence shown here is derived from an EMBL/GenBank/DDBJ whole genome shotgun (WGS) entry which is preliminary data.</text>
</comment>
<evidence type="ECO:0000256" key="1">
    <source>
        <dbReference type="SAM" id="MobiDB-lite"/>
    </source>
</evidence>
<gene>
    <name evidence="4" type="ORF">ACFSFW_21310</name>
</gene>
<evidence type="ECO:0000259" key="3">
    <source>
        <dbReference type="Pfam" id="PF07423"/>
    </source>
</evidence>
<feature type="compositionally biased region" description="Acidic residues" evidence="1">
    <location>
        <begin position="114"/>
        <end position="125"/>
    </location>
</feature>
<name>A0ABW4MT89_9BACI</name>
<keyword evidence="2" id="KW-0812">Transmembrane</keyword>